<dbReference type="InterPro" id="IPR036388">
    <property type="entry name" value="WH-like_DNA-bd_sf"/>
</dbReference>
<organism evidence="7 8">
    <name type="scientific">Planctomyces bekefii</name>
    <dbReference type="NCBI Taxonomy" id="1653850"/>
    <lineage>
        <taxon>Bacteria</taxon>
        <taxon>Pseudomonadati</taxon>
        <taxon>Planctomycetota</taxon>
        <taxon>Planctomycetia</taxon>
        <taxon>Planctomycetales</taxon>
        <taxon>Planctomycetaceae</taxon>
        <taxon>Planctomyces</taxon>
    </lineage>
</organism>
<dbReference type="Gene3D" id="3.40.50.2300">
    <property type="match status" value="1"/>
</dbReference>
<dbReference type="CDD" id="cd06170">
    <property type="entry name" value="LuxR_C_like"/>
    <property type="match status" value="1"/>
</dbReference>
<evidence type="ECO:0000256" key="3">
    <source>
        <dbReference type="ARBA" id="ARBA00023163"/>
    </source>
</evidence>
<evidence type="ECO:0000256" key="1">
    <source>
        <dbReference type="ARBA" id="ARBA00023015"/>
    </source>
</evidence>
<dbReference type="InterPro" id="IPR011006">
    <property type="entry name" value="CheY-like_superfamily"/>
</dbReference>
<dbReference type="PANTHER" id="PTHR44688:SF16">
    <property type="entry name" value="DNA-BINDING TRANSCRIPTIONAL ACTIVATOR DEVR_DOSR"/>
    <property type="match status" value="1"/>
</dbReference>
<dbReference type="PROSITE" id="PS50110">
    <property type="entry name" value="RESPONSE_REGULATORY"/>
    <property type="match status" value="1"/>
</dbReference>
<dbReference type="Gene3D" id="1.10.10.10">
    <property type="entry name" value="Winged helix-like DNA-binding domain superfamily/Winged helix DNA-binding domain"/>
    <property type="match status" value="1"/>
</dbReference>
<dbReference type="EMBL" id="SRHE01000532">
    <property type="protein sequence ID" value="TWW08721.1"/>
    <property type="molecule type" value="Genomic_DNA"/>
</dbReference>
<dbReference type="GO" id="GO:0000160">
    <property type="term" value="P:phosphorelay signal transduction system"/>
    <property type="evidence" value="ECO:0007669"/>
    <property type="project" value="InterPro"/>
</dbReference>
<proteinExistence type="predicted"/>
<keyword evidence="2" id="KW-0238">DNA-binding</keyword>
<reference evidence="7 8" key="2">
    <citation type="submission" date="2019-08" db="EMBL/GenBank/DDBJ databases">
        <authorList>
            <person name="Henke P."/>
        </authorList>
    </citation>
    <scope>NUCLEOTIDE SEQUENCE [LARGE SCALE GENOMIC DNA]</scope>
    <source>
        <strain evidence="7">Phe10_nw2017</strain>
    </source>
</reference>
<dbReference type="SUPFAM" id="SSF46894">
    <property type="entry name" value="C-terminal effector domain of the bipartite response regulators"/>
    <property type="match status" value="1"/>
</dbReference>
<dbReference type="Proteomes" id="UP000321083">
    <property type="component" value="Unassembled WGS sequence"/>
</dbReference>
<feature type="modified residue" description="4-aspartylphosphate" evidence="4">
    <location>
        <position position="144"/>
    </location>
</feature>
<evidence type="ECO:0000313" key="7">
    <source>
        <dbReference type="EMBL" id="TWW08721.1"/>
    </source>
</evidence>
<name>A0A5C6M6Q8_9PLAN</name>
<dbReference type="GO" id="GO:0003677">
    <property type="term" value="F:DNA binding"/>
    <property type="evidence" value="ECO:0007669"/>
    <property type="project" value="UniProtKB-KW"/>
</dbReference>
<dbReference type="InterPro" id="IPR001789">
    <property type="entry name" value="Sig_transdc_resp-reg_receiver"/>
</dbReference>
<feature type="domain" description="HTH luxR-type" evidence="5">
    <location>
        <begin position="14"/>
        <end position="80"/>
    </location>
</feature>
<evidence type="ECO:0008006" key="9">
    <source>
        <dbReference type="Google" id="ProtNLM"/>
    </source>
</evidence>
<evidence type="ECO:0000313" key="8">
    <source>
        <dbReference type="Proteomes" id="UP000321083"/>
    </source>
</evidence>
<feature type="domain" description="Response regulatory" evidence="6">
    <location>
        <begin position="95"/>
        <end position="209"/>
    </location>
</feature>
<dbReference type="PROSITE" id="PS50043">
    <property type="entry name" value="HTH_LUXR_2"/>
    <property type="match status" value="1"/>
</dbReference>
<keyword evidence="4" id="KW-0597">Phosphoprotein</keyword>
<dbReference type="SMART" id="SM00421">
    <property type="entry name" value="HTH_LUXR"/>
    <property type="match status" value="1"/>
</dbReference>
<dbReference type="InterPro" id="IPR000792">
    <property type="entry name" value="Tscrpt_reg_LuxR_C"/>
</dbReference>
<dbReference type="AlphaFoldDB" id="A0A5C6M6Q8"/>
<dbReference type="InterPro" id="IPR009875">
    <property type="entry name" value="PilZ_domain"/>
</dbReference>
<reference evidence="7 8" key="1">
    <citation type="submission" date="2019-08" db="EMBL/GenBank/DDBJ databases">
        <title>100 year-old enigma solved: identification of Planctomyces bekefii, the type genus and species of the phylum Planctomycetes.</title>
        <authorList>
            <person name="Svetlana D.N."/>
            <person name="Overmann J."/>
        </authorList>
    </citation>
    <scope>NUCLEOTIDE SEQUENCE [LARGE SCALE GENOMIC DNA]</scope>
    <source>
        <strain evidence="7">Phe10_nw2017</strain>
    </source>
</reference>
<keyword evidence="3" id="KW-0804">Transcription</keyword>
<evidence type="ECO:0000259" key="5">
    <source>
        <dbReference type="PROSITE" id="PS50043"/>
    </source>
</evidence>
<evidence type="ECO:0000256" key="2">
    <source>
        <dbReference type="ARBA" id="ARBA00023125"/>
    </source>
</evidence>
<protein>
    <recommendedName>
        <fullName evidence="9">HTH luxR-type domain-containing protein</fullName>
    </recommendedName>
</protein>
<dbReference type="SUPFAM" id="SSF52172">
    <property type="entry name" value="CheY-like"/>
    <property type="match status" value="1"/>
</dbReference>
<dbReference type="GO" id="GO:0035438">
    <property type="term" value="F:cyclic-di-GMP binding"/>
    <property type="evidence" value="ECO:0007669"/>
    <property type="project" value="InterPro"/>
</dbReference>
<dbReference type="Gene3D" id="2.40.10.220">
    <property type="entry name" value="predicted glycosyltransferase like domains"/>
    <property type="match status" value="1"/>
</dbReference>
<keyword evidence="1" id="KW-0805">Transcription regulation</keyword>
<dbReference type="GO" id="GO:0006355">
    <property type="term" value="P:regulation of DNA-templated transcription"/>
    <property type="evidence" value="ECO:0007669"/>
    <property type="project" value="InterPro"/>
</dbReference>
<gene>
    <name evidence="7" type="ORF">E3A20_21510</name>
</gene>
<accession>A0A5C6M6Q8</accession>
<dbReference type="PANTHER" id="PTHR44688">
    <property type="entry name" value="DNA-BINDING TRANSCRIPTIONAL ACTIVATOR DEVR_DOSR"/>
    <property type="match status" value="1"/>
</dbReference>
<dbReference type="InterPro" id="IPR016032">
    <property type="entry name" value="Sig_transdc_resp-reg_C-effctor"/>
</dbReference>
<evidence type="ECO:0000256" key="4">
    <source>
        <dbReference type="PROSITE-ProRule" id="PRU00169"/>
    </source>
</evidence>
<dbReference type="Pfam" id="PF00196">
    <property type="entry name" value="GerE"/>
    <property type="match status" value="1"/>
</dbReference>
<comment type="caution">
    <text evidence="7">The sequence shown here is derived from an EMBL/GenBank/DDBJ whole genome shotgun (WGS) entry which is preliminary data.</text>
</comment>
<keyword evidence="8" id="KW-1185">Reference proteome</keyword>
<evidence type="ECO:0000259" key="6">
    <source>
        <dbReference type="PROSITE" id="PS50110"/>
    </source>
</evidence>
<dbReference type="Pfam" id="PF07238">
    <property type="entry name" value="PilZ"/>
    <property type="match status" value="1"/>
</dbReference>
<sequence length="344" mass="38223">MRHPTSVFASEIQGFIALTRLSPRESQILRALIQNVTNSVEIGKSLGISTHTVNNHLKSIFEKTSTNSKTEILASFLRFAADQMKAENLFARRPRVLLVSDRQRFADNLASHLMDRGLKPYISGKSKSVTASISVHGCDLVLIDYKSTAFSGMEILKQVRASYLSWPYALIVGCEPGIDAKDWLHHGASGVIDDLADVDAIFRAIMAALPSDRGEKSLSKAKALEQYKLGNEIFEVSASDLGFGGVFIELHPSVMLRKSVEVGTIMDVRLRLQDLTETILVRGEVAWKRSENEEEYRSGIGLRFVRLAQEDQMVVSRYLDNYAIASYIPNGEFPGSQEVQKIAL</sequence>